<sequence length="298" mass="30997">MWVRTVVMTVRRRTDRMLLLATAGFVGGLAVVAGAISFAHMRELALDHGQLGWKSYAFPISVDGLEIVASLFLVAQRRAGRPTGWVPWAALIVGTAASLAANIAVGGADPVGKALAGWPALSMLAAIKLLFSMLDHGQPDHRGDDQRTVPDVQRTSSTVPDVLRPVPRTGRDEPGPSSIVSGQGTAGPRPVDISAVAHLVPAARAARAALSRDGRSLSRDNLADAMRDDGHGVSNARASLLVRILKAEARSTIVPNPPGADVIDGSVAAPTAGPSTPPLSPTGRRFARTDTGSGQTMT</sequence>
<feature type="compositionally biased region" description="Basic and acidic residues" evidence="1">
    <location>
        <begin position="138"/>
        <end position="148"/>
    </location>
</feature>
<organism evidence="3 4">
    <name type="scientific">Virgisporangium ochraceum</name>
    <dbReference type="NCBI Taxonomy" id="65505"/>
    <lineage>
        <taxon>Bacteria</taxon>
        <taxon>Bacillati</taxon>
        <taxon>Actinomycetota</taxon>
        <taxon>Actinomycetes</taxon>
        <taxon>Micromonosporales</taxon>
        <taxon>Micromonosporaceae</taxon>
        <taxon>Virgisporangium</taxon>
    </lineage>
</organism>
<keyword evidence="2" id="KW-1133">Transmembrane helix</keyword>
<protein>
    <recommendedName>
        <fullName evidence="5">DUF2637 domain-containing protein</fullName>
    </recommendedName>
</protein>
<dbReference type="EMBL" id="BOPH01000038">
    <property type="protein sequence ID" value="GIJ68203.1"/>
    <property type="molecule type" value="Genomic_DNA"/>
</dbReference>
<evidence type="ECO:0000313" key="4">
    <source>
        <dbReference type="Proteomes" id="UP000635606"/>
    </source>
</evidence>
<evidence type="ECO:0000256" key="1">
    <source>
        <dbReference type="SAM" id="MobiDB-lite"/>
    </source>
</evidence>
<reference evidence="3" key="1">
    <citation type="submission" date="2021-01" db="EMBL/GenBank/DDBJ databases">
        <title>Whole genome shotgun sequence of Virgisporangium ochraceum NBRC 16418.</title>
        <authorList>
            <person name="Komaki H."/>
            <person name="Tamura T."/>
        </authorList>
    </citation>
    <scope>NUCLEOTIDE SEQUENCE</scope>
    <source>
        <strain evidence="3">NBRC 16418</strain>
    </source>
</reference>
<evidence type="ECO:0008006" key="5">
    <source>
        <dbReference type="Google" id="ProtNLM"/>
    </source>
</evidence>
<keyword evidence="4" id="KW-1185">Reference proteome</keyword>
<comment type="caution">
    <text evidence="3">The sequence shown here is derived from an EMBL/GenBank/DDBJ whole genome shotgun (WGS) entry which is preliminary data.</text>
</comment>
<feature type="region of interest" description="Disordered" evidence="1">
    <location>
        <begin position="138"/>
        <end position="188"/>
    </location>
</feature>
<feature type="region of interest" description="Disordered" evidence="1">
    <location>
        <begin position="256"/>
        <end position="298"/>
    </location>
</feature>
<evidence type="ECO:0000256" key="2">
    <source>
        <dbReference type="SAM" id="Phobius"/>
    </source>
</evidence>
<proteinExistence type="predicted"/>
<dbReference type="Proteomes" id="UP000635606">
    <property type="component" value="Unassembled WGS sequence"/>
</dbReference>
<dbReference type="Pfam" id="PF10935">
    <property type="entry name" value="DUF2637"/>
    <property type="match status" value="1"/>
</dbReference>
<keyword evidence="2" id="KW-0472">Membrane</keyword>
<name>A0A8J4EB89_9ACTN</name>
<dbReference type="InterPro" id="IPR021235">
    <property type="entry name" value="DUF2637"/>
</dbReference>
<keyword evidence="2" id="KW-0812">Transmembrane</keyword>
<feature type="transmembrane region" description="Helical" evidence="2">
    <location>
        <begin position="87"/>
        <end position="108"/>
    </location>
</feature>
<gene>
    <name evidence="3" type="ORF">Voc01_031200</name>
</gene>
<evidence type="ECO:0000313" key="3">
    <source>
        <dbReference type="EMBL" id="GIJ68203.1"/>
    </source>
</evidence>
<dbReference type="AlphaFoldDB" id="A0A8J4EB89"/>
<accession>A0A8J4EB89</accession>
<feature type="transmembrane region" description="Helical" evidence="2">
    <location>
        <begin position="58"/>
        <end position="75"/>
    </location>
</feature>